<dbReference type="RefSeq" id="WP_126991286.1">
    <property type="nucleotide sequence ID" value="NZ_JTFC01000033.1"/>
</dbReference>
<keyword evidence="3" id="KW-1185">Reference proteome</keyword>
<protein>
    <submittedName>
        <fullName evidence="2">Uncharacterized protein</fullName>
    </submittedName>
</protein>
<proteinExistence type="predicted"/>
<dbReference type="Proteomes" id="UP000288623">
    <property type="component" value="Unassembled WGS sequence"/>
</dbReference>
<feature type="signal peptide" evidence="1">
    <location>
        <begin position="1"/>
        <end position="23"/>
    </location>
</feature>
<feature type="chain" id="PRO_5018998178" evidence="1">
    <location>
        <begin position="24"/>
        <end position="81"/>
    </location>
</feature>
<dbReference type="EMBL" id="JTFC01000033">
    <property type="protein sequence ID" value="RUS53858.1"/>
    <property type="molecule type" value="Genomic_DNA"/>
</dbReference>
<organism evidence="2 3">
    <name type="scientific">Candidatus Kurthia intestinigallinarum</name>
    <dbReference type="NCBI Taxonomy" id="1562256"/>
    <lineage>
        <taxon>Bacteria</taxon>
        <taxon>Bacillati</taxon>
        <taxon>Bacillota</taxon>
        <taxon>Bacilli</taxon>
        <taxon>Bacillales</taxon>
        <taxon>Caryophanaceae</taxon>
        <taxon>Kurthia</taxon>
    </lineage>
</organism>
<evidence type="ECO:0000313" key="2">
    <source>
        <dbReference type="EMBL" id="RUS53858.1"/>
    </source>
</evidence>
<evidence type="ECO:0000313" key="3">
    <source>
        <dbReference type="Proteomes" id="UP000288623"/>
    </source>
</evidence>
<dbReference type="AlphaFoldDB" id="A0A433RS11"/>
<reference evidence="2 3" key="1">
    <citation type="submission" date="2014-11" db="EMBL/GenBank/DDBJ databases">
        <title>Genome sequence and analysis of novel Kurthia sp.</title>
        <authorList>
            <person name="Lawson J.N."/>
            <person name="Gonzalez J.E."/>
            <person name="Rinauldi L."/>
            <person name="Xuan Z."/>
            <person name="Firman A."/>
            <person name="Shaddox L."/>
            <person name="Trudeau A."/>
            <person name="Shah S."/>
            <person name="Reiman D."/>
        </authorList>
    </citation>
    <scope>NUCLEOTIDE SEQUENCE [LARGE SCALE GENOMIC DNA]</scope>
    <source>
        <strain evidence="2 3">3B1D</strain>
    </source>
</reference>
<evidence type="ECO:0000256" key="1">
    <source>
        <dbReference type="SAM" id="SignalP"/>
    </source>
</evidence>
<name>A0A433RS11_9BACL</name>
<sequence>MKKAIVAATAVALTFSAATSANAKEVKQPTKKVVKVKSKAGKSIVKKTTAVSSDAKKVKKAAKDYFKVVELPPLSRSYECA</sequence>
<comment type="caution">
    <text evidence="2">The sequence shown here is derived from an EMBL/GenBank/DDBJ whole genome shotgun (WGS) entry which is preliminary data.</text>
</comment>
<keyword evidence="1" id="KW-0732">Signal</keyword>
<accession>A0A433RS11</accession>
<gene>
    <name evidence="2" type="ORF">QI30_14265</name>
</gene>